<sequence length="126" mass="13915">MSHMTSGSHTPVTPVGHNGSNTPPRRDIMNNDTEAEIKRSIEGIIDEGITAESSMGIEPTEDWNKDSRNVNVVARGKTFTSAADEVDTASLKPVRPRARPVPLRRGTTRIPPKRRVGIYNRPFNII</sequence>
<organism evidence="2">
    <name type="scientific">Babesia bovis</name>
    <dbReference type="NCBI Taxonomy" id="5865"/>
    <lineage>
        <taxon>Eukaryota</taxon>
        <taxon>Sar</taxon>
        <taxon>Alveolata</taxon>
        <taxon>Apicomplexa</taxon>
        <taxon>Aconoidasida</taxon>
        <taxon>Piroplasmida</taxon>
        <taxon>Babesiidae</taxon>
        <taxon>Babesia</taxon>
    </lineage>
</organism>
<evidence type="ECO:0000256" key="1">
    <source>
        <dbReference type="SAM" id="MobiDB-lite"/>
    </source>
</evidence>
<feature type="compositionally biased region" description="Polar residues" evidence="1">
    <location>
        <begin position="1"/>
        <end position="11"/>
    </location>
</feature>
<reference evidence="2" key="1">
    <citation type="journal article" date="2014" name="BMC Genomics">
        <title>The Babesia bovis gene and promoter model: an update from full-length EST analysis.</title>
        <authorList>
            <person name="Yamagishi J."/>
            <person name="Wakaguri H."/>
            <person name="Yokoyama N."/>
            <person name="Yamashita R."/>
            <person name="Suzuki Y."/>
            <person name="Xuan X."/>
            <person name="Igarashi I."/>
        </authorList>
    </citation>
    <scope>NUCLEOTIDE SEQUENCE</scope>
    <source>
        <strain evidence="2">Texas</strain>
    </source>
</reference>
<gene>
    <name evidence="2" type="primary">BBOV_I001490</name>
</gene>
<accession>S6BKK6</accession>
<dbReference type="AlphaFoldDB" id="S6BKK6"/>
<dbReference type="EMBL" id="AK440628">
    <property type="protein sequence ID" value="BAN64422.1"/>
    <property type="molecule type" value="mRNA"/>
</dbReference>
<proteinExistence type="evidence at transcript level"/>
<evidence type="ECO:0000313" key="2">
    <source>
        <dbReference type="EMBL" id="BAN64422.1"/>
    </source>
</evidence>
<feature type="region of interest" description="Disordered" evidence="1">
    <location>
        <begin position="1"/>
        <end position="30"/>
    </location>
</feature>
<name>S6BKK6_BABBO</name>
<dbReference type="VEuPathDB" id="PiroplasmaDB:BBOV_I001490"/>
<protein>
    <submittedName>
        <fullName evidence="2">Uncharacterized protein</fullName>
    </submittedName>
</protein>